<dbReference type="PATRIC" id="fig|502682.8.peg.1817"/>
<dbReference type="Proteomes" id="UP000053070">
    <property type="component" value="Unassembled WGS sequence"/>
</dbReference>
<dbReference type="OrthoDB" id="7409988at2"/>
<organism evidence="3 4">
    <name type="scientific">Aurantiacibacter gangjinensis</name>
    <dbReference type="NCBI Taxonomy" id="502682"/>
    <lineage>
        <taxon>Bacteria</taxon>
        <taxon>Pseudomonadati</taxon>
        <taxon>Pseudomonadota</taxon>
        <taxon>Alphaproteobacteria</taxon>
        <taxon>Sphingomonadales</taxon>
        <taxon>Erythrobacteraceae</taxon>
        <taxon>Aurantiacibacter</taxon>
    </lineage>
</organism>
<dbReference type="InterPro" id="IPR018637">
    <property type="entry name" value="DUF2059"/>
</dbReference>
<sequence length="271" mass="29180">MMKNWIIALAAPLALAAQPAMAQEQEPLVITPDEEAVFDAMAEAFTVEPLTPEQEARMPIARRLAAQVIPEGAMAEMMSGMFDGLLSPLMELGGNSAAAALNQRLGYALSEDEIEESAAREALELIDPAWEQREELTMQAMQGATTAMMSAMEPMMRDVMAELYAIRFTDEQLADISAFYATETGAVFARESYTMASDPRIVGAMFADPEATFGAMGEMFAEIQAATADLPPQRGYADLSEQERNTLSRLTGIGKADLEASLEAGAAAAEF</sequence>
<gene>
    <name evidence="3" type="ORF">AAW01_08915</name>
</gene>
<evidence type="ECO:0000259" key="2">
    <source>
        <dbReference type="Pfam" id="PF09832"/>
    </source>
</evidence>
<proteinExistence type="predicted"/>
<keyword evidence="4" id="KW-1185">Reference proteome</keyword>
<keyword evidence="1" id="KW-0732">Signal</keyword>
<feature type="chain" id="PRO_5002579237" description="DUF2059 domain-containing protein" evidence="1">
    <location>
        <begin position="23"/>
        <end position="271"/>
    </location>
</feature>
<reference evidence="3 4" key="1">
    <citation type="submission" date="2015-04" db="EMBL/GenBank/DDBJ databases">
        <title>The draft genome sequence of Erythrobacr gangjinensis K7-2.</title>
        <authorList>
            <person name="Zhuang L."/>
            <person name="Liu Y."/>
            <person name="Shao Z."/>
        </authorList>
    </citation>
    <scope>NUCLEOTIDE SEQUENCE [LARGE SCALE GENOMIC DNA]</scope>
    <source>
        <strain evidence="3 4">K7-2</strain>
    </source>
</reference>
<feature type="domain" description="DUF2059" evidence="2">
    <location>
        <begin position="156"/>
        <end position="190"/>
    </location>
</feature>
<dbReference type="EMBL" id="LBHC01000002">
    <property type="protein sequence ID" value="KLE31646.1"/>
    <property type="molecule type" value="Genomic_DNA"/>
</dbReference>
<comment type="caution">
    <text evidence="3">The sequence shown here is derived from an EMBL/GenBank/DDBJ whole genome shotgun (WGS) entry which is preliminary data.</text>
</comment>
<protein>
    <recommendedName>
        <fullName evidence="2">DUF2059 domain-containing protein</fullName>
    </recommendedName>
</protein>
<dbReference type="RefSeq" id="WP_047006997.1">
    <property type="nucleotide sequence ID" value="NZ_CP018097.1"/>
</dbReference>
<accession>A0A0G9MLQ6</accession>
<evidence type="ECO:0000313" key="3">
    <source>
        <dbReference type="EMBL" id="KLE31646.1"/>
    </source>
</evidence>
<dbReference type="STRING" id="502682.BMF35_a0784"/>
<dbReference type="Pfam" id="PF09832">
    <property type="entry name" value="DUF2059"/>
    <property type="match status" value="1"/>
</dbReference>
<evidence type="ECO:0000256" key="1">
    <source>
        <dbReference type="SAM" id="SignalP"/>
    </source>
</evidence>
<feature type="signal peptide" evidence="1">
    <location>
        <begin position="1"/>
        <end position="22"/>
    </location>
</feature>
<evidence type="ECO:0000313" key="4">
    <source>
        <dbReference type="Proteomes" id="UP000053070"/>
    </source>
</evidence>
<dbReference type="AlphaFoldDB" id="A0A0G9MLQ6"/>
<name>A0A0G9MLQ6_9SPHN</name>